<dbReference type="InterPro" id="IPR010998">
    <property type="entry name" value="Integrase_recombinase_N"/>
</dbReference>
<dbReference type="Gene3D" id="1.10.443.10">
    <property type="entry name" value="Intergrase catalytic core"/>
    <property type="match status" value="1"/>
</dbReference>
<dbReference type="PANTHER" id="PTHR30629:SF2">
    <property type="entry name" value="PROPHAGE INTEGRASE INTS-RELATED"/>
    <property type="match status" value="1"/>
</dbReference>
<feature type="domain" description="Tyr recombinase" evidence="6">
    <location>
        <begin position="198"/>
        <end position="391"/>
    </location>
</feature>
<dbReference type="InterPro" id="IPR011010">
    <property type="entry name" value="DNA_brk_join_enz"/>
</dbReference>
<evidence type="ECO:0000256" key="2">
    <source>
        <dbReference type="ARBA" id="ARBA00022908"/>
    </source>
</evidence>
<evidence type="ECO:0000313" key="8">
    <source>
        <dbReference type="EMBL" id="WBM80651.1"/>
    </source>
</evidence>
<evidence type="ECO:0000313" key="9">
    <source>
        <dbReference type="Proteomes" id="UP001212421"/>
    </source>
</evidence>
<dbReference type="InterPro" id="IPR050808">
    <property type="entry name" value="Phage_Integrase"/>
</dbReference>
<organism evidence="8 9">
    <name type="scientific">Cryobacterium breve</name>
    <dbReference type="NCBI Taxonomy" id="1259258"/>
    <lineage>
        <taxon>Bacteria</taxon>
        <taxon>Bacillati</taxon>
        <taxon>Actinomycetota</taxon>
        <taxon>Actinomycetes</taxon>
        <taxon>Micrococcales</taxon>
        <taxon>Microbacteriaceae</taxon>
        <taxon>Cryobacterium</taxon>
    </lineage>
</organism>
<dbReference type="Pfam" id="PF00589">
    <property type="entry name" value="Phage_integrase"/>
    <property type="match status" value="1"/>
</dbReference>
<dbReference type="Proteomes" id="UP001212421">
    <property type="component" value="Chromosome"/>
</dbReference>
<dbReference type="PROSITE" id="PS51898">
    <property type="entry name" value="TYR_RECOMBINASE"/>
    <property type="match status" value="1"/>
</dbReference>
<dbReference type="InterPro" id="IPR004107">
    <property type="entry name" value="Integrase_SAM-like_N"/>
</dbReference>
<evidence type="ECO:0000256" key="4">
    <source>
        <dbReference type="ARBA" id="ARBA00023172"/>
    </source>
</evidence>
<proteinExistence type="inferred from homology"/>
<dbReference type="RefSeq" id="WP_281535317.1">
    <property type="nucleotide sequence ID" value="NZ_CP075584.1"/>
</dbReference>
<keyword evidence="2" id="KW-0229">DNA integration</keyword>
<sequence length="433" mass="47671">MGTIGPEMDTIPAPTIRCRGSPLPFQPVPRADAKGHLMGSIEPYDTAKGRRYRVIYRRPDHLQTQKRGFTTKRSAQLFLAGVEVDKNRGAYVDPSKTRATVDAWMRVWLATRPDLRATTRTRVEGIIANHISPQIGRIPIGELNRLRVQEWAANLPGSPESVRKVANVLSGALQLAVDDGRLPANPAQRLKLPKKVKTAKHYLSHDQVAALAGAVGDHAHGSDYGYEVLVLTLAYCGLRWGELAGLRVADVDLEHRRLAVRQTVVEDKGYQRVEAPKDYEHRSIPIPGFLVEMLGRQIRGRTAMQPVFYGIRTKTWLRNHAFRQGWFDPAATEIGLDGLTPHELRHTAASLAVSAGANVKAVQRMLGHASASITLDVYADLFDEDLDSVATALDQMARKSDVAKMLPKPENGPSGALKQEGPVHLVFKGTGQL</sequence>
<accession>A0ABY7NDU1</accession>
<dbReference type="CDD" id="cd01189">
    <property type="entry name" value="INT_ICEBs1_C_like"/>
    <property type="match status" value="1"/>
</dbReference>
<dbReference type="InterPro" id="IPR013762">
    <property type="entry name" value="Integrase-like_cat_sf"/>
</dbReference>
<keyword evidence="3 5" id="KW-0238">DNA-binding</keyword>
<dbReference type="PROSITE" id="PS51900">
    <property type="entry name" value="CB"/>
    <property type="match status" value="1"/>
</dbReference>
<evidence type="ECO:0000259" key="6">
    <source>
        <dbReference type="PROSITE" id="PS51898"/>
    </source>
</evidence>
<gene>
    <name evidence="8" type="ORF">KIV56_04400</name>
</gene>
<evidence type="ECO:0000256" key="5">
    <source>
        <dbReference type="PROSITE-ProRule" id="PRU01248"/>
    </source>
</evidence>
<keyword evidence="4" id="KW-0233">DNA recombination</keyword>
<dbReference type="EMBL" id="CP075584">
    <property type="protein sequence ID" value="WBM80651.1"/>
    <property type="molecule type" value="Genomic_DNA"/>
</dbReference>
<evidence type="ECO:0000256" key="1">
    <source>
        <dbReference type="ARBA" id="ARBA00008857"/>
    </source>
</evidence>
<dbReference type="SUPFAM" id="SSF56349">
    <property type="entry name" value="DNA breaking-rejoining enzymes"/>
    <property type="match status" value="1"/>
</dbReference>
<dbReference type="Gene3D" id="1.10.150.130">
    <property type="match status" value="1"/>
</dbReference>
<dbReference type="PANTHER" id="PTHR30629">
    <property type="entry name" value="PROPHAGE INTEGRASE"/>
    <property type="match status" value="1"/>
</dbReference>
<reference evidence="8 9" key="1">
    <citation type="submission" date="2021-05" db="EMBL/GenBank/DDBJ databases">
        <authorList>
            <person name="Kumar R."/>
            <person name="Kumar A."/>
            <person name="Mukhia S."/>
        </authorList>
    </citation>
    <scope>NUCLEOTIDE SEQUENCE [LARGE SCALE GENOMIC DNA]</scope>
    <source>
        <strain evidence="8 9">ERMR7:08</strain>
    </source>
</reference>
<dbReference type="Pfam" id="PF14659">
    <property type="entry name" value="Phage_int_SAM_3"/>
    <property type="match status" value="1"/>
</dbReference>
<dbReference type="InterPro" id="IPR044068">
    <property type="entry name" value="CB"/>
</dbReference>
<comment type="similarity">
    <text evidence="1">Belongs to the 'phage' integrase family.</text>
</comment>
<evidence type="ECO:0000259" key="7">
    <source>
        <dbReference type="PROSITE" id="PS51900"/>
    </source>
</evidence>
<evidence type="ECO:0000256" key="3">
    <source>
        <dbReference type="ARBA" id="ARBA00023125"/>
    </source>
</evidence>
<protein>
    <submittedName>
        <fullName evidence="8">Site-specific integrase</fullName>
    </submittedName>
</protein>
<name>A0ABY7NDU1_9MICO</name>
<feature type="domain" description="Core-binding (CB)" evidence="7">
    <location>
        <begin position="99"/>
        <end position="177"/>
    </location>
</feature>
<keyword evidence="9" id="KW-1185">Reference proteome</keyword>
<dbReference type="InterPro" id="IPR002104">
    <property type="entry name" value="Integrase_catalytic"/>
</dbReference>